<dbReference type="InterPro" id="IPR011933">
    <property type="entry name" value="Double_TM_dom"/>
</dbReference>
<dbReference type="GeneID" id="14651777"/>
<evidence type="ECO:0000259" key="4">
    <source>
        <dbReference type="Pfam" id="PF13519"/>
    </source>
</evidence>
<dbReference type="InterPro" id="IPR002035">
    <property type="entry name" value="VWF_A"/>
</dbReference>
<dbReference type="Pfam" id="PF24155">
    <property type="entry name" value="DUF7406"/>
    <property type="match status" value="1"/>
</dbReference>
<evidence type="ECO:0000259" key="6">
    <source>
        <dbReference type="Pfam" id="PF24156"/>
    </source>
</evidence>
<evidence type="ECO:0000259" key="5">
    <source>
        <dbReference type="Pfam" id="PF24155"/>
    </source>
</evidence>
<dbReference type="KEGG" id="nmo:Nmlp_3260"/>
<feature type="domain" description="DUF7408" evidence="7">
    <location>
        <begin position="308"/>
        <end position="480"/>
    </location>
</feature>
<dbReference type="eggNOG" id="arCOG02905">
    <property type="taxonomic scope" value="Archaea"/>
</dbReference>
<dbReference type="SUPFAM" id="SSF52317">
    <property type="entry name" value="Class I glutamine amidotransferase-like"/>
    <property type="match status" value="1"/>
</dbReference>
<dbReference type="RefSeq" id="WP_015410137.1">
    <property type="nucleotide sequence ID" value="NC_020388.1"/>
</dbReference>
<keyword evidence="2" id="KW-0812">Transmembrane</keyword>
<dbReference type="InterPro" id="IPR029062">
    <property type="entry name" value="Class_I_gatase-like"/>
</dbReference>
<dbReference type="Gene3D" id="3.40.50.410">
    <property type="entry name" value="von Willebrand factor, type A domain"/>
    <property type="match status" value="1"/>
</dbReference>
<dbReference type="SUPFAM" id="SSF53300">
    <property type="entry name" value="vWA-like"/>
    <property type="match status" value="1"/>
</dbReference>
<dbReference type="InterPro" id="IPR055831">
    <property type="entry name" value="DUF7408"/>
</dbReference>
<feature type="domain" description="DUF7406" evidence="5">
    <location>
        <begin position="489"/>
        <end position="540"/>
    </location>
</feature>
<keyword evidence="9" id="KW-1185">Reference proteome</keyword>
<evidence type="ECO:0000256" key="2">
    <source>
        <dbReference type="SAM" id="Phobius"/>
    </source>
</evidence>
<gene>
    <name evidence="8" type="ordered locus">Nmlp_3260</name>
</gene>
<dbReference type="OrthoDB" id="341248at2157"/>
<reference evidence="8 9" key="1">
    <citation type="journal article" date="2013" name="Genome Announc.">
        <title>Genome of the haloarchaeon Natronomonas moolapensis, a neutrophilic member of a previously haloalkaliphilic genus.</title>
        <authorList>
            <person name="Dyall-Smith M.L."/>
            <person name="Pfeiffer F."/>
            <person name="Oberwinkler T."/>
            <person name="Klee K."/>
            <person name="Rampp M."/>
            <person name="Palm P."/>
            <person name="Gross K."/>
            <person name="Schuster S.C."/>
            <person name="Oesterhelt D."/>
        </authorList>
    </citation>
    <scope>NUCLEOTIDE SEQUENCE [LARGE SCALE GENOMIC DNA]</scope>
    <source>
        <strain evidence="9">DSM 18674 / JCM 14361 / 8.8.11</strain>
    </source>
</reference>
<dbReference type="NCBIfam" id="TIGR02226">
    <property type="entry name" value="two_anch"/>
    <property type="match status" value="1"/>
</dbReference>
<dbReference type="InterPro" id="IPR036465">
    <property type="entry name" value="vWFA_dom_sf"/>
</dbReference>
<dbReference type="AlphaFoldDB" id="M1XLB0"/>
<sequence>MAPLQAGGALATPLGLLGLAALVPLVVLYLVRPDPQRYDLPTVEFLTAGDGDSSRQRLRDRFRISTVFLLQALVLVAIPLALAGPQVPLPGGATGETVVVLDTSASMATTDGDSTRFERAVGAVEGATGDRTTLVTSAPDPSIEIADGGRDATATALSQVSATDTEGDLRRAIRVAADAHEDPRRIVVVSDFVDGTDWEAAVESVRAGGNEVVLRRTGGGGRDNVGIVDLSVTATEATAVVTNGGETEQTRDVSLGGDTETVTLGPGDVTEVTLPIPPGGGALRLSPGDSFPTDDVAYVGAPSDREIDALVVTNDENAYLTTALDVMGEVRVDVAEPPVNDARGYDVVVFSNVDPELVLEGTIADVRREVEDGAGAVVQSQPDIAEVGYGGLSLLDPGEVGVQTDVRTVESHPIVDGVGFVPARAYVSGDLRRGTALAVADDGSPMIAVDDVGAGRAVYYGYIEDDSAFKFDYRYPVFWRGVMTYAAGRTPIEELNRASGGTIEFGGETTVETPGGTVETARLETTRVGFYSAPGERYGVSLRSPTESDVVSEPIEAETGTLETGATPRSLTPWLALVALLVGVLELGYLKYRGEL</sequence>
<evidence type="ECO:0008006" key="10">
    <source>
        <dbReference type="Google" id="ProtNLM"/>
    </source>
</evidence>
<dbReference type="Pfam" id="PF13519">
    <property type="entry name" value="VWA_2"/>
    <property type="match status" value="1"/>
</dbReference>
<dbReference type="PANTHER" id="PTHR37464:SF1">
    <property type="entry name" value="BLL2463 PROTEIN"/>
    <property type="match status" value="1"/>
</dbReference>
<dbReference type="Pfam" id="PF24156">
    <property type="entry name" value="DUF7407"/>
    <property type="match status" value="1"/>
</dbReference>
<feature type="transmembrane region" description="Helical" evidence="2">
    <location>
        <begin position="62"/>
        <end position="82"/>
    </location>
</feature>
<dbReference type="HOGENOM" id="CLU_032105_0_0_2"/>
<feature type="domain" description="VWFA" evidence="4">
    <location>
        <begin position="97"/>
        <end position="192"/>
    </location>
</feature>
<feature type="domain" description="Aerotolerance regulator N-terminal" evidence="3">
    <location>
        <begin position="11"/>
        <end position="85"/>
    </location>
</feature>
<dbReference type="InterPro" id="IPR024163">
    <property type="entry name" value="Aerotolerance_reg_N"/>
</dbReference>
<proteinExistence type="predicted"/>
<feature type="region of interest" description="Disordered" evidence="1">
    <location>
        <begin position="542"/>
        <end position="564"/>
    </location>
</feature>
<dbReference type="PANTHER" id="PTHR37464">
    <property type="entry name" value="BLL2463 PROTEIN"/>
    <property type="match status" value="1"/>
</dbReference>
<protein>
    <recommendedName>
        <fullName evidence="10">Aerotolerance regulator N-terminal domain-containing protein</fullName>
    </recommendedName>
</protein>
<dbReference type="Proteomes" id="UP000011867">
    <property type="component" value="Chromosome"/>
</dbReference>
<organism evidence="8 9">
    <name type="scientific">Natronomonas moolapensis (strain DSM 18674 / CECT 7526 / JCM 14361 / 8.8.11)</name>
    <dbReference type="NCBI Taxonomy" id="268739"/>
    <lineage>
        <taxon>Archaea</taxon>
        <taxon>Methanobacteriati</taxon>
        <taxon>Methanobacteriota</taxon>
        <taxon>Stenosarchaea group</taxon>
        <taxon>Halobacteria</taxon>
        <taxon>Halobacteriales</taxon>
        <taxon>Natronomonadaceae</taxon>
        <taxon>Natronomonas</taxon>
    </lineage>
</organism>
<keyword evidence="2" id="KW-0472">Membrane</keyword>
<dbReference type="Pfam" id="PF24157">
    <property type="entry name" value="DUF7408"/>
    <property type="match status" value="1"/>
</dbReference>
<evidence type="ECO:0000313" key="8">
    <source>
        <dbReference type="EMBL" id="CCQ37394.1"/>
    </source>
</evidence>
<dbReference type="Gene3D" id="3.40.50.880">
    <property type="match status" value="1"/>
</dbReference>
<evidence type="ECO:0000256" key="1">
    <source>
        <dbReference type="SAM" id="MobiDB-lite"/>
    </source>
</evidence>
<dbReference type="InterPro" id="IPR055829">
    <property type="entry name" value="DUF7406"/>
</dbReference>
<keyword evidence="2" id="KW-1133">Transmembrane helix</keyword>
<feature type="transmembrane region" description="Helical" evidence="2">
    <location>
        <begin position="6"/>
        <end position="31"/>
    </location>
</feature>
<evidence type="ECO:0000259" key="3">
    <source>
        <dbReference type="Pfam" id="PF07584"/>
    </source>
</evidence>
<dbReference type="EMBL" id="HF582854">
    <property type="protein sequence ID" value="CCQ37394.1"/>
    <property type="molecule type" value="Genomic_DNA"/>
</dbReference>
<accession>M1XLB0</accession>
<feature type="domain" description="DUF7407" evidence="6">
    <location>
        <begin position="225"/>
        <end position="298"/>
    </location>
</feature>
<evidence type="ECO:0000313" key="9">
    <source>
        <dbReference type="Proteomes" id="UP000011867"/>
    </source>
</evidence>
<dbReference type="STRING" id="268739.Nmlp_3260"/>
<name>M1XLB0_NATM8</name>
<evidence type="ECO:0000259" key="7">
    <source>
        <dbReference type="Pfam" id="PF24157"/>
    </source>
</evidence>
<dbReference type="InterPro" id="IPR055830">
    <property type="entry name" value="DUF7407"/>
</dbReference>
<dbReference type="Pfam" id="PF07584">
    <property type="entry name" value="BatA"/>
    <property type="match status" value="1"/>
</dbReference>